<protein>
    <submittedName>
        <fullName evidence="1">Uncharacterized protein</fullName>
    </submittedName>
</protein>
<sequence>MANAHVILLVLCVFAVSAQWYELLIFLMVRSHFRSPPPSSPFKFFPLPLSRTPSSSSCTLLPWLLWRVWQWLW</sequence>
<evidence type="ECO:0000313" key="1">
    <source>
        <dbReference type="EMBL" id="KIH58658.1"/>
    </source>
</evidence>
<reference evidence="1 2" key="1">
    <citation type="submission" date="2013-12" db="EMBL/GenBank/DDBJ databases">
        <title>Draft genome of the parsitic nematode Ancylostoma duodenale.</title>
        <authorList>
            <person name="Mitreva M."/>
        </authorList>
    </citation>
    <scope>NUCLEOTIDE SEQUENCE [LARGE SCALE GENOMIC DNA]</scope>
    <source>
        <strain evidence="1 2">Zhejiang</strain>
    </source>
</reference>
<dbReference type="AlphaFoldDB" id="A0A0C2CPH6"/>
<proteinExistence type="predicted"/>
<gene>
    <name evidence="1" type="ORF">ANCDUO_11131</name>
</gene>
<accession>A0A0C2CPH6</accession>
<dbReference type="EMBL" id="KN732855">
    <property type="protein sequence ID" value="KIH58658.1"/>
    <property type="molecule type" value="Genomic_DNA"/>
</dbReference>
<evidence type="ECO:0000313" key="2">
    <source>
        <dbReference type="Proteomes" id="UP000054047"/>
    </source>
</evidence>
<name>A0A0C2CPH6_9BILA</name>
<dbReference type="Proteomes" id="UP000054047">
    <property type="component" value="Unassembled WGS sequence"/>
</dbReference>
<organism evidence="1 2">
    <name type="scientific">Ancylostoma duodenale</name>
    <dbReference type="NCBI Taxonomy" id="51022"/>
    <lineage>
        <taxon>Eukaryota</taxon>
        <taxon>Metazoa</taxon>
        <taxon>Ecdysozoa</taxon>
        <taxon>Nematoda</taxon>
        <taxon>Chromadorea</taxon>
        <taxon>Rhabditida</taxon>
        <taxon>Rhabditina</taxon>
        <taxon>Rhabditomorpha</taxon>
        <taxon>Strongyloidea</taxon>
        <taxon>Ancylostomatidae</taxon>
        <taxon>Ancylostomatinae</taxon>
        <taxon>Ancylostoma</taxon>
    </lineage>
</organism>
<keyword evidence="2" id="KW-1185">Reference proteome</keyword>